<organism evidence="2 3">
    <name type="scientific">Acinetobacter pollinis</name>
    <dbReference type="NCBI Taxonomy" id="2605270"/>
    <lineage>
        <taxon>Bacteria</taxon>
        <taxon>Pseudomonadati</taxon>
        <taxon>Pseudomonadota</taxon>
        <taxon>Gammaproteobacteria</taxon>
        <taxon>Moraxellales</taxon>
        <taxon>Moraxellaceae</taxon>
        <taxon>Acinetobacter</taxon>
    </lineage>
</organism>
<dbReference type="Gene3D" id="3.40.50.300">
    <property type="entry name" value="P-loop containing nucleotide triphosphate hydrolases"/>
    <property type="match status" value="1"/>
</dbReference>
<dbReference type="CDD" id="cd02042">
    <property type="entry name" value="ParAB_family"/>
    <property type="match status" value="1"/>
</dbReference>
<protein>
    <submittedName>
        <fullName evidence="2">AAA family ATPase</fullName>
    </submittedName>
</protein>
<dbReference type="InterPro" id="IPR002586">
    <property type="entry name" value="CobQ/CobB/MinD/ParA_Nub-bd_dom"/>
</dbReference>
<dbReference type="InterPro" id="IPR050678">
    <property type="entry name" value="DNA_Partitioning_ATPase"/>
</dbReference>
<evidence type="ECO:0000313" key="3">
    <source>
        <dbReference type="Proteomes" id="UP001339883"/>
    </source>
</evidence>
<dbReference type="PIRSF" id="PIRSF009320">
    <property type="entry name" value="Nuc_binding_HP_1000"/>
    <property type="match status" value="1"/>
</dbReference>
<dbReference type="Proteomes" id="UP001339883">
    <property type="component" value="Unassembled WGS sequence"/>
</dbReference>
<keyword evidence="3" id="KW-1185">Reference proteome</keyword>
<sequence>MALIITIANRKGGVGKTTIATNLAVALQNKGRTLLVDADEQRSSFKWNDYRDSKIDVISAHKNLLDVLESKVKEYDFILIDLAGRDSEAFREALLITDKLIIPTQASLLDLDVLPYIDEQLKKVYIDNRELKTYIVINKAPTNPRSSEIEQARSYISDYPNFKLLQTVLRDRKQFRDAIVESKSVLEMQSSKAKDEFNEMLIEIL</sequence>
<comment type="caution">
    <text evidence="2">The sequence shown here is derived from an EMBL/GenBank/DDBJ whole genome shotgun (WGS) entry which is preliminary data.</text>
</comment>
<dbReference type="RefSeq" id="WP_325775993.1">
    <property type="nucleotide sequence ID" value="NZ_VTDN01000010.1"/>
</dbReference>
<accession>A0ABU6DUU3</accession>
<feature type="domain" description="CobQ/CobB/MinD/ParA nucleotide binding" evidence="1">
    <location>
        <begin position="5"/>
        <end position="183"/>
    </location>
</feature>
<dbReference type="PANTHER" id="PTHR13696">
    <property type="entry name" value="P-LOOP CONTAINING NUCLEOSIDE TRIPHOSPHATE HYDROLASE"/>
    <property type="match status" value="1"/>
</dbReference>
<dbReference type="Pfam" id="PF01656">
    <property type="entry name" value="CbiA"/>
    <property type="match status" value="1"/>
</dbReference>
<dbReference type="SUPFAM" id="SSF52540">
    <property type="entry name" value="P-loop containing nucleoside triphosphate hydrolases"/>
    <property type="match status" value="1"/>
</dbReference>
<reference evidence="2 3" key="1">
    <citation type="submission" date="2019-08" db="EMBL/GenBank/DDBJ databases">
        <title>Five species of Acinetobacter isolated from floral nectar and animal pollinators.</title>
        <authorList>
            <person name="Hendry T.A."/>
        </authorList>
    </citation>
    <scope>NUCLEOTIDE SEQUENCE [LARGE SCALE GENOMIC DNA]</scope>
    <source>
        <strain evidence="2 3">MD18.27</strain>
    </source>
</reference>
<dbReference type="PANTHER" id="PTHR13696:SF96">
    <property type="entry name" value="COBQ_COBB_MIND_PARA NUCLEOTIDE BINDING DOMAIN-CONTAINING PROTEIN"/>
    <property type="match status" value="1"/>
</dbReference>
<evidence type="ECO:0000313" key="2">
    <source>
        <dbReference type="EMBL" id="MEB5477605.1"/>
    </source>
</evidence>
<evidence type="ECO:0000259" key="1">
    <source>
        <dbReference type="Pfam" id="PF01656"/>
    </source>
</evidence>
<dbReference type="InterPro" id="IPR027417">
    <property type="entry name" value="P-loop_NTPase"/>
</dbReference>
<dbReference type="EMBL" id="VTDN01000010">
    <property type="protein sequence ID" value="MEB5477605.1"/>
    <property type="molecule type" value="Genomic_DNA"/>
</dbReference>
<name>A0ABU6DUU3_9GAMM</name>
<gene>
    <name evidence="2" type="ORF">I2F25_11210</name>
</gene>
<proteinExistence type="predicted"/>